<evidence type="ECO:0000256" key="1">
    <source>
        <dbReference type="ARBA" id="ARBA00004852"/>
    </source>
</evidence>
<dbReference type="EMBL" id="JH603170">
    <property type="protein sequence ID" value="EIC20012.1"/>
    <property type="molecule type" value="Genomic_DNA"/>
</dbReference>
<dbReference type="InterPro" id="IPR002082">
    <property type="entry name" value="Asp_carbamoyltransf"/>
</dbReference>
<feature type="domain" description="Aspartate/ornithine carbamoyltransferase Asp/Orn-binding" evidence="9">
    <location>
        <begin position="200"/>
        <end position="347"/>
    </location>
</feature>
<feature type="binding site" evidence="7">
    <location>
        <position position="150"/>
    </location>
    <ligand>
        <name>carbamoyl phosphate</name>
        <dbReference type="ChEBI" id="CHEBI:58228"/>
    </ligand>
</feature>
<accession>H8Z3M3</accession>
<dbReference type="STRING" id="631362.Thi970DRAFT_03624"/>
<feature type="binding site" evidence="7">
    <location>
        <position position="213"/>
    </location>
    <ligand>
        <name>L-aspartate</name>
        <dbReference type="ChEBI" id="CHEBI:29991"/>
    </ligand>
</feature>
<comment type="subunit">
    <text evidence="7">Heterododecamer (2C3:3R2) of six catalytic PyrB chains organized as two trimers (C3), and six regulatory PyrI chains organized as three dimers (R2).</text>
</comment>
<evidence type="ECO:0000256" key="3">
    <source>
        <dbReference type="ARBA" id="ARBA00022679"/>
    </source>
</evidence>
<sequence>MNNPLASANGADQPLAPSSTRPEHPAAFAQVASAAHSNPQLDAQGQLRHFLAIDGLDRTLLTDILDRAEGFLSLARAPVKKVPLCRGKIIANLFFENSTRTRTTFELAAKRLSADVLNLNISTSATAKGETLLDTLRNLEAMHVDMFVVRHSDSGAAHFIARHAAPHVSVINAGDGCHAHPTQSMLDMFTIRRHKGEIAGLKVAIVGDILHSRVARSQISALNTLGAAEVRVIAPRTLIPACAPEALGVRVFHDLREGVADCDVIIMLRLQRERMTGGFLPSEHEYFFLFGLTEKRLASAKPDAIVMHPGPINRGVEMDSEVADGPRSVILEQVSNGLAVRMAIMSTCIGAHHAAGQGTEREVARD</sequence>
<feature type="binding site" evidence="7">
    <location>
        <position position="311"/>
    </location>
    <ligand>
        <name>carbamoyl phosphate</name>
        <dbReference type="ChEBI" id="CHEBI:58228"/>
    </ligand>
</feature>
<dbReference type="NCBIfam" id="TIGR00670">
    <property type="entry name" value="asp_carb_tr"/>
    <property type="match status" value="1"/>
</dbReference>
<evidence type="ECO:0000256" key="7">
    <source>
        <dbReference type="HAMAP-Rule" id="MF_00001"/>
    </source>
</evidence>
<feature type="binding site" evidence="7">
    <location>
        <position position="269"/>
    </location>
    <ligand>
        <name>L-aspartate</name>
        <dbReference type="ChEBI" id="CHEBI:29991"/>
    </ligand>
</feature>
<comment type="pathway">
    <text evidence="1 7">Pyrimidine metabolism; UMP biosynthesis via de novo pathway; (S)-dihydroorotate from bicarbonate: step 2/3.</text>
</comment>
<dbReference type="PRINTS" id="PR00100">
    <property type="entry name" value="AOTCASE"/>
</dbReference>
<dbReference type="AlphaFoldDB" id="H8Z3M3"/>
<feature type="binding site" evidence="7">
    <location>
        <position position="310"/>
    </location>
    <ligand>
        <name>carbamoyl phosphate</name>
        <dbReference type="ChEBI" id="CHEBI:58228"/>
    </ligand>
</feature>
<dbReference type="GO" id="GO:0016597">
    <property type="term" value="F:amino acid binding"/>
    <property type="evidence" value="ECO:0007669"/>
    <property type="project" value="InterPro"/>
</dbReference>
<dbReference type="PRINTS" id="PR00101">
    <property type="entry name" value="ATCASE"/>
</dbReference>
<feature type="binding site" evidence="7">
    <location>
        <position position="100"/>
    </location>
    <ligand>
        <name>carbamoyl phosphate</name>
        <dbReference type="ChEBI" id="CHEBI:58228"/>
    </ligand>
</feature>
<dbReference type="GO" id="GO:0044205">
    <property type="term" value="P:'de novo' UMP biosynthetic process"/>
    <property type="evidence" value="ECO:0007669"/>
    <property type="project" value="UniProtKB-UniRule"/>
</dbReference>
<keyword evidence="3 7" id="KW-0808">Transferase</keyword>
<feature type="region of interest" description="Disordered" evidence="8">
    <location>
        <begin position="1"/>
        <end position="25"/>
    </location>
</feature>
<dbReference type="Pfam" id="PF02729">
    <property type="entry name" value="OTCace_N"/>
    <property type="match status" value="1"/>
</dbReference>
<keyword evidence="12" id="KW-1185">Reference proteome</keyword>
<evidence type="ECO:0000313" key="12">
    <source>
        <dbReference type="Proteomes" id="UP000002964"/>
    </source>
</evidence>
<comment type="similarity">
    <text evidence="2 7">Belongs to the aspartate/ornithine carbamoyltransferase superfamily. ATCase family.</text>
</comment>
<evidence type="ECO:0000256" key="2">
    <source>
        <dbReference type="ARBA" id="ARBA00008896"/>
    </source>
</evidence>
<dbReference type="InterPro" id="IPR006132">
    <property type="entry name" value="Asp/Orn_carbamoyltranf_P-bd"/>
</dbReference>
<comment type="function">
    <text evidence="5 7">Catalyzes the condensation of carbamoyl phosphate and aspartate to form carbamoyl aspartate and inorganic phosphate, the committed step in the de novo pyrimidine nucleotide biosynthesis pathway.</text>
</comment>
<proteinExistence type="inferred from homology"/>
<dbReference type="Pfam" id="PF00185">
    <property type="entry name" value="OTCace"/>
    <property type="match status" value="1"/>
</dbReference>
<evidence type="ECO:0000313" key="11">
    <source>
        <dbReference type="EMBL" id="EIC20012.1"/>
    </source>
</evidence>
<dbReference type="HAMAP" id="MF_00001">
    <property type="entry name" value="Asp_carb_tr"/>
    <property type="match status" value="1"/>
</dbReference>
<dbReference type="NCBIfam" id="NF002032">
    <property type="entry name" value="PRK00856.1"/>
    <property type="match status" value="1"/>
</dbReference>
<dbReference type="PROSITE" id="PS00097">
    <property type="entry name" value="CARBAMOYLTRANSFERASE"/>
    <property type="match status" value="1"/>
</dbReference>
<dbReference type="GO" id="GO:0005829">
    <property type="term" value="C:cytosol"/>
    <property type="evidence" value="ECO:0007669"/>
    <property type="project" value="TreeGrafter"/>
</dbReference>
<dbReference type="OrthoDB" id="9774690at2"/>
<dbReference type="UniPathway" id="UPA00070">
    <property type="reaction ID" value="UER00116"/>
</dbReference>
<evidence type="ECO:0000256" key="4">
    <source>
        <dbReference type="ARBA" id="ARBA00022975"/>
    </source>
</evidence>
<dbReference type="GO" id="GO:0006520">
    <property type="term" value="P:amino acid metabolic process"/>
    <property type="evidence" value="ECO:0007669"/>
    <property type="project" value="InterPro"/>
</dbReference>
<feature type="binding site" evidence="7">
    <location>
        <position position="183"/>
    </location>
    <ligand>
        <name>carbamoyl phosphate</name>
        <dbReference type="ChEBI" id="CHEBI:58228"/>
    </ligand>
</feature>
<dbReference type="RefSeq" id="WP_009150415.1">
    <property type="nucleotide sequence ID" value="NZ_CP121471.1"/>
</dbReference>
<gene>
    <name evidence="7" type="primary">pyrB</name>
    <name evidence="11" type="ORF">Thi970DRAFT_03624</name>
</gene>
<evidence type="ECO:0000259" key="9">
    <source>
        <dbReference type="Pfam" id="PF00185"/>
    </source>
</evidence>
<name>H8Z3M3_9GAMM</name>
<dbReference type="GO" id="GO:0006207">
    <property type="term" value="P:'de novo' pyrimidine nucleobase biosynthetic process"/>
    <property type="evidence" value="ECO:0007669"/>
    <property type="project" value="InterPro"/>
</dbReference>
<dbReference type="PANTHER" id="PTHR45753">
    <property type="entry name" value="ORNITHINE CARBAMOYLTRANSFERASE, MITOCHONDRIAL"/>
    <property type="match status" value="1"/>
</dbReference>
<feature type="domain" description="Aspartate/ornithine carbamoyltransferase carbamoyl-P binding" evidence="10">
    <location>
        <begin position="48"/>
        <end position="192"/>
    </location>
</feature>
<evidence type="ECO:0000256" key="5">
    <source>
        <dbReference type="ARBA" id="ARBA00043884"/>
    </source>
</evidence>
<dbReference type="FunFam" id="3.40.50.1370:FF:000007">
    <property type="entry name" value="Aspartate carbamoyltransferase"/>
    <property type="match status" value="1"/>
</dbReference>
<reference evidence="12" key="1">
    <citation type="submission" date="2011-06" db="EMBL/GenBank/DDBJ databases">
        <authorList>
            <consortium name="US DOE Joint Genome Institute (JGI-PGF)"/>
            <person name="Lucas S."/>
            <person name="Han J."/>
            <person name="Lapidus A."/>
            <person name="Cheng J.-F."/>
            <person name="Goodwin L."/>
            <person name="Pitluck S."/>
            <person name="Peters L."/>
            <person name="Land M.L."/>
            <person name="Hauser L."/>
            <person name="Vogl K."/>
            <person name="Liu Z."/>
            <person name="Overmann J."/>
            <person name="Frigaard N.-U."/>
            <person name="Bryant D.A."/>
            <person name="Woyke T.J."/>
        </authorList>
    </citation>
    <scope>NUCLEOTIDE SEQUENCE [LARGE SCALE GENOMIC DNA]</scope>
    <source>
        <strain evidence="12">970</strain>
    </source>
</reference>
<dbReference type="eggNOG" id="COG0540">
    <property type="taxonomic scope" value="Bacteria"/>
</dbReference>
<protein>
    <recommendedName>
        <fullName evidence="7">Aspartate carbamoyltransferase</fullName>
        <ecNumber evidence="7">2.1.3.2</ecNumber>
    </recommendedName>
    <alternativeName>
        <fullName evidence="7">Aspartate transcarbamylase</fullName>
        <shortName evidence="7">ATCase</shortName>
    </alternativeName>
</protein>
<feature type="binding site" evidence="7">
    <location>
        <position position="101"/>
    </location>
    <ligand>
        <name>carbamoyl phosphate</name>
        <dbReference type="ChEBI" id="CHEBI:58228"/>
    </ligand>
</feature>
<dbReference type="HOGENOM" id="CLU_043846_2_0_6"/>
<comment type="catalytic activity">
    <reaction evidence="6 7">
        <text>carbamoyl phosphate + L-aspartate = N-carbamoyl-L-aspartate + phosphate + H(+)</text>
        <dbReference type="Rhea" id="RHEA:20013"/>
        <dbReference type="ChEBI" id="CHEBI:15378"/>
        <dbReference type="ChEBI" id="CHEBI:29991"/>
        <dbReference type="ChEBI" id="CHEBI:32814"/>
        <dbReference type="ChEBI" id="CHEBI:43474"/>
        <dbReference type="ChEBI" id="CHEBI:58228"/>
        <dbReference type="EC" id="2.1.3.2"/>
    </reaction>
</comment>
<dbReference type="InterPro" id="IPR006131">
    <property type="entry name" value="Asp_carbamoyltransf_Asp/Orn-bd"/>
</dbReference>
<dbReference type="Gene3D" id="3.40.50.1370">
    <property type="entry name" value="Aspartate/ornithine carbamoyltransferase"/>
    <property type="match status" value="2"/>
</dbReference>
<evidence type="ECO:0000256" key="8">
    <source>
        <dbReference type="SAM" id="MobiDB-lite"/>
    </source>
</evidence>
<feature type="binding site" evidence="7">
    <location>
        <position position="128"/>
    </location>
    <ligand>
        <name>L-aspartate</name>
        <dbReference type="ChEBI" id="CHEBI:29991"/>
    </ligand>
</feature>
<dbReference type="Proteomes" id="UP000002964">
    <property type="component" value="Unassembled WGS sequence"/>
</dbReference>
<dbReference type="PANTHER" id="PTHR45753:SF6">
    <property type="entry name" value="ASPARTATE CARBAMOYLTRANSFERASE"/>
    <property type="match status" value="1"/>
</dbReference>
<dbReference type="GO" id="GO:0004070">
    <property type="term" value="F:aspartate carbamoyltransferase activity"/>
    <property type="evidence" value="ECO:0007669"/>
    <property type="project" value="UniProtKB-UniRule"/>
</dbReference>
<evidence type="ECO:0000259" key="10">
    <source>
        <dbReference type="Pfam" id="PF02729"/>
    </source>
</evidence>
<dbReference type="SUPFAM" id="SSF53671">
    <property type="entry name" value="Aspartate/ornithine carbamoyltransferase"/>
    <property type="match status" value="1"/>
</dbReference>
<feature type="binding site" evidence="7">
    <location>
        <position position="180"/>
    </location>
    <ligand>
        <name>carbamoyl phosphate</name>
        <dbReference type="ChEBI" id="CHEBI:58228"/>
    </ligand>
</feature>
<organism evidence="11 12">
    <name type="scientific">Thiorhodovibrio frisius</name>
    <dbReference type="NCBI Taxonomy" id="631362"/>
    <lineage>
        <taxon>Bacteria</taxon>
        <taxon>Pseudomonadati</taxon>
        <taxon>Pseudomonadota</taxon>
        <taxon>Gammaproteobacteria</taxon>
        <taxon>Chromatiales</taxon>
        <taxon>Chromatiaceae</taxon>
        <taxon>Thiorhodovibrio</taxon>
    </lineage>
</organism>
<dbReference type="EC" id="2.1.3.2" evidence="7"/>
<evidence type="ECO:0000256" key="6">
    <source>
        <dbReference type="ARBA" id="ARBA00048859"/>
    </source>
</evidence>
<keyword evidence="4 7" id="KW-0665">Pyrimidine biosynthesis</keyword>
<reference evidence="11 12" key="2">
    <citation type="submission" date="2011-11" db="EMBL/GenBank/DDBJ databases">
        <authorList>
            <consortium name="US DOE Joint Genome Institute"/>
            <person name="Lucas S."/>
            <person name="Han J."/>
            <person name="Lapidus A."/>
            <person name="Cheng J.-F."/>
            <person name="Goodwin L."/>
            <person name="Pitluck S."/>
            <person name="Peters L."/>
            <person name="Ovchinnikova G."/>
            <person name="Zhang X."/>
            <person name="Detter J.C."/>
            <person name="Han C."/>
            <person name="Tapia R."/>
            <person name="Land M."/>
            <person name="Hauser L."/>
            <person name="Kyrpides N."/>
            <person name="Ivanova N."/>
            <person name="Pagani I."/>
            <person name="Vogl K."/>
            <person name="Liu Z."/>
            <person name="Overmann J."/>
            <person name="Frigaard N.-U."/>
            <person name="Bryant D."/>
            <person name="Woyke T."/>
        </authorList>
    </citation>
    <scope>NUCLEOTIDE SEQUENCE [LARGE SCALE GENOMIC DNA]</scope>
    <source>
        <strain evidence="11 12">970</strain>
    </source>
</reference>
<dbReference type="InterPro" id="IPR006130">
    <property type="entry name" value="Asp/Orn_carbamoylTrfase"/>
</dbReference>
<dbReference type="InterPro" id="IPR036901">
    <property type="entry name" value="Asp/Orn_carbamoylTrfase_sf"/>
</dbReference>